<evidence type="ECO:0000313" key="3">
    <source>
        <dbReference type="Proteomes" id="UP001597467"/>
    </source>
</evidence>
<dbReference type="Gene3D" id="3.90.550.10">
    <property type="entry name" value="Spore Coat Polysaccharide Biosynthesis Protein SpsA, Chain A"/>
    <property type="match status" value="1"/>
</dbReference>
<dbReference type="PANTHER" id="PTHR22916">
    <property type="entry name" value="GLYCOSYLTRANSFERASE"/>
    <property type="match status" value="1"/>
</dbReference>
<dbReference type="Pfam" id="PF00535">
    <property type="entry name" value="Glycos_transf_2"/>
    <property type="match status" value="1"/>
</dbReference>
<dbReference type="SUPFAM" id="SSF53448">
    <property type="entry name" value="Nucleotide-diphospho-sugar transferases"/>
    <property type="match status" value="1"/>
</dbReference>
<dbReference type="InterPro" id="IPR001173">
    <property type="entry name" value="Glyco_trans_2-like"/>
</dbReference>
<sequence>MTKTKQPLVSICIPTYNGEAFIAEAMQSAIAQTYPNLEIIVSDDASKDNTISIIKSFKAQTKIPIHIYNHEPNGIGANWNHSVRKANGAYIKFLFQDDALTPDCITKMMPLAIQPNVGLVYSKRDFIYETLTPKIKDFIAYYGNAHTTWQDVKVTPGILSGRAYLKDRQLLNSPKNKIGEPTNVLLNKSCFENVGYFNEVLQQALDSDYWYRVMAYYDVGFVDASLARFRLHDKQASSVNKKREIPDKDLMYKQYYTHIFKYLHPKNKRKLLKLYHPLFKTLAQIKQRFNGR</sequence>
<keyword evidence="3" id="KW-1185">Reference proteome</keyword>
<protein>
    <submittedName>
        <fullName evidence="2">Glycosyltransferase family 2 protein</fullName>
        <ecNumber evidence="2">2.4.-.-</ecNumber>
    </submittedName>
</protein>
<evidence type="ECO:0000259" key="1">
    <source>
        <dbReference type="Pfam" id="PF00535"/>
    </source>
</evidence>
<comment type="caution">
    <text evidence="2">The sequence shown here is derived from an EMBL/GenBank/DDBJ whole genome shotgun (WGS) entry which is preliminary data.</text>
</comment>
<keyword evidence="2" id="KW-0808">Transferase</keyword>
<reference evidence="3" key="1">
    <citation type="journal article" date="2019" name="Int. J. Syst. Evol. Microbiol.">
        <title>The Global Catalogue of Microorganisms (GCM) 10K type strain sequencing project: providing services to taxonomists for standard genome sequencing and annotation.</title>
        <authorList>
            <consortium name="The Broad Institute Genomics Platform"/>
            <consortium name="The Broad Institute Genome Sequencing Center for Infectious Disease"/>
            <person name="Wu L."/>
            <person name="Ma J."/>
        </authorList>
    </citation>
    <scope>NUCLEOTIDE SEQUENCE [LARGE SCALE GENOMIC DNA]</scope>
    <source>
        <strain evidence="3">KCTC 42808</strain>
    </source>
</reference>
<gene>
    <name evidence="2" type="ORF">ACFSSB_06835</name>
</gene>
<dbReference type="GO" id="GO:0016757">
    <property type="term" value="F:glycosyltransferase activity"/>
    <property type="evidence" value="ECO:0007669"/>
    <property type="project" value="UniProtKB-KW"/>
</dbReference>
<proteinExistence type="predicted"/>
<evidence type="ECO:0000313" key="2">
    <source>
        <dbReference type="EMBL" id="MFD2542033.1"/>
    </source>
</evidence>
<dbReference type="EMBL" id="JBHULM010000009">
    <property type="protein sequence ID" value="MFD2542033.1"/>
    <property type="molecule type" value="Genomic_DNA"/>
</dbReference>
<dbReference type="PANTHER" id="PTHR22916:SF3">
    <property type="entry name" value="UDP-GLCNAC:BETAGAL BETA-1,3-N-ACETYLGLUCOSAMINYLTRANSFERASE-LIKE PROTEIN 1"/>
    <property type="match status" value="1"/>
</dbReference>
<keyword evidence="2" id="KW-0328">Glycosyltransferase</keyword>
<organism evidence="2 3">
    <name type="scientific">Lacinutrix gracilariae</name>
    <dbReference type="NCBI Taxonomy" id="1747198"/>
    <lineage>
        <taxon>Bacteria</taxon>
        <taxon>Pseudomonadati</taxon>
        <taxon>Bacteroidota</taxon>
        <taxon>Flavobacteriia</taxon>
        <taxon>Flavobacteriales</taxon>
        <taxon>Flavobacteriaceae</taxon>
        <taxon>Lacinutrix</taxon>
    </lineage>
</organism>
<dbReference type="EC" id="2.4.-.-" evidence="2"/>
<dbReference type="RefSeq" id="WP_379902381.1">
    <property type="nucleotide sequence ID" value="NZ_JBHULM010000009.1"/>
</dbReference>
<dbReference type="InterPro" id="IPR029044">
    <property type="entry name" value="Nucleotide-diphossugar_trans"/>
</dbReference>
<feature type="domain" description="Glycosyltransferase 2-like" evidence="1">
    <location>
        <begin position="10"/>
        <end position="137"/>
    </location>
</feature>
<name>A0ABW5JZN8_9FLAO</name>
<dbReference type="Proteomes" id="UP001597467">
    <property type="component" value="Unassembled WGS sequence"/>
</dbReference>
<accession>A0ABW5JZN8</accession>